<accession>A0AAQ3T5K9</accession>
<dbReference type="AlphaFoldDB" id="A0AAQ3T5K9"/>
<name>A0AAQ3T5K9_PASNO</name>
<gene>
    <name evidence="1" type="ORF">U9M48_015777</name>
</gene>
<sequence>MDNVIQRIQHDCIEPTVQNTLCGLTGECRLLFFHVGYQGPVPTSDYCIKGLLTLTLTSFFLVLPHVTGSFFLTTVAKYSHGSEKVEPESLEKGL</sequence>
<dbReference type="Proteomes" id="UP001341281">
    <property type="component" value="Chromosome 03"/>
</dbReference>
<keyword evidence="2" id="KW-1185">Reference proteome</keyword>
<dbReference type="EMBL" id="CP144747">
    <property type="protein sequence ID" value="WVZ66577.1"/>
    <property type="molecule type" value="Genomic_DNA"/>
</dbReference>
<protein>
    <submittedName>
        <fullName evidence="1">Uncharacterized protein</fullName>
    </submittedName>
</protein>
<proteinExistence type="predicted"/>
<organism evidence="1 2">
    <name type="scientific">Paspalum notatum var. saurae</name>
    <dbReference type="NCBI Taxonomy" id="547442"/>
    <lineage>
        <taxon>Eukaryota</taxon>
        <taxon>Viridiplantae</taxon>
        <taxon>Streptophyta</taxon>
        <taxon>Embryophyta</taxon>
        <taxon>Tracheophyta</taxon>
        <taxon>Spermatophyta</taxon>
        <taxon>Magnoliopsida</taxon>
        <taxon>Liliopsida</taxon>
        <taxon>Poales</taxon>
        <taxon>Poaceae</taxon>
        <taxon>PACMAD clade</taxon>
        <taxon>Panicoideae</taxon>
        <taxon>Andropogonodae</taxon>
        <taxon>Paspaleae</taxon>
        <taxon>Paspalinae</taxon>
        <taxon>Paspalum</taxon>
    </lineage>
</organism>
<evidence type="ECO:0000313" key="2">
    <source>
        <dbReference type="Proteomes" id="UP001341281"/>
    </source>
</evidence>
<reference evidence="1 2" key="1">
    <citation type="submission" date="2024-02" db="EMBL/GenBank/DDBJ databases">
        <title>High-quality chromosome-scale genome assembly of Pensacola bahiagrass (Paspalum notatum Flugge var. saurae).</title>
        <authorList>
            <person name="Vega J.M."/>
            <person name="Podio M."/>
            <person name="Orjuela J."/>
            <person name="Siena L.A."/>
            <person name="Pessino S.C."/>
            <person name="Combes M.C."/>
            <person name="Mariac C."/>
            <person name="Albertini E."/>
            <person name="Pupilli F."/>
            <person name="Ortiz J.P.A."/>
            <person name="Leblanc O."/>
        </authorList>
    </citation>
    <scope>NUCLEOTIDE SEQUENCE [LARGE SCALE GENOMIC DNA]</scope>
    <source>
        <strain evidence="1">R1</strain>
        <tissue evidence="1">Leaf</tissue>
    </source>
</reference>
<evidence type="ECO:0000313" key="1">
    <source>
        <dbReference type="EMBL" id="WVZ66577.1"/>
    </source>
</evidence>